<feature type="non-terminal residue" evidence="6">
    <location>
        <position position="1"/>
    </location>
</feature>
<evidence type="ECO:0000256" key="2">
    <source>
        <dbReference type="ARBA" id="ARBA00022729"/>
    </source>
</evidence>
<accession>A0A0F9RAT9</accession>
<dbReference type="InterPro" id="IPR012944">
    <property type="entry name" value="SusD_RagB_dom"/>
</dbReference>
<evidence type="ECO:0000259" key="5">
    <source>
        <dbReference type="Pfam" id="PF07980"/>
    </source>
</evidence>
<protein>
    <recommendedName>
        <fullName evidence="5">RagB/SusD domain-containing protein</fullName>
    </recommendedName>
</protein>
<feature type="domain" description="RagB/SusD" evidence="5">
    <location>
        <begin position="1"/>
        <end position="85"/>
    </location>
</feature>
<dbReference type="Pfam" id="PF07980">
    <property type="entry name" value="SusD_RagB"/>
    <property type="match status" value="1"/>
</dbReference>
<gene>
    <name evidence="6" type="ORF">LCGC14_0600660</name>
</gene>
<evidence type="ECO:0000313" key="6">
    <source>
        <dbReference type="EMBL" id="KKN53635.1"/>
    </source>
</evidence>
<dbReference type="EMBL" id="LAZR01000963">
    <property type="protein sequence ID" value="KKN53635.1"/>
    <property type="molecule type" value="Genomic_DNA"/>
</dbReference>
<name>A0A0F9RAT9_9ZZZZ</name>
<evidence type="ECO:0000256" key="3">
    <source>
        <dbReference type="ARBA" id="ARBA00023136"/>
    </source>
</evidence>
<dbReference type="SUPFAM" id="SSF48452">
    <property type="entry name" value="TPR-like"/>
    <property type="match status" value="1"/>
</dbReference>
<dbReference type="AlphaFoldDB" id="A0A0F9RAT9"/>
<reference evidence="6" key="1">
    <citation type="journal article" date="2015" name="Nature">
        <title>Complex archaea that bridge the gap between prokaryotes and eukaryotes.</title>
        <authorList>
            <person name="Spang A."/>
            <person name="Saw J.H."/>
            <person name="Jorgensen S.L."/>
            <person name="Zaremba-Niedzwiedzka K."/>
            <person name="Martijn J."/>
            <person name="Lind A.E."/>
            <person name="van Eijk R."/>
            <person name="Schleper C."/>
            <person name="Guy L."/>
            <person name="Ettema T.J."/>
        </authorList>
    </citation>
    <scope>NUCLEOTIDE SEQUENCE</scope>
</reference>
<comment type="subcellular location">
    <subcellularLocation>
        <location evidence="1">Cell outer membrane</location>
    </subcellularLocation>
</comment>
<organism evidence="6">
    <name type="scientific">marine sediment metagenome</name>
    <dbReference type="NCBI Taxonomy" id="412755"/>
    <lineage>
        <taxon>unclassified sequences</taxon>
        <taxon>metagenomes</taxon>
        <taxon>ecological metagenomes</taxon>
    </lineage>
</organism>
<proteinExistence type="predicted"/>
<keyword evidence="3" id="KW-0472">Membrane</keyword>
<dbReference type="Gene3D" id="1.25.40.390">
    <property type="match status" value="1"/>
</dbReference>
<comment type="caution">
    <text evidence="6">The sequence shown here is derived from an EMBL/GenBank/DDBJ whole genome shotgun (WGS) entry which is preliminary data.</text>
</comment>
<sequence>VRERAGLEAVTVTDQGQLRDAIWRERRVELALEGDRFFDLVRQGRAAEVLQASGTQFTAGVNEILPIPANQISLSQGVLEQNPGY</sequence>
<keyword evidence="4" id="KW-0998">Cell outer membrane</keyword>
<keyword evidence="2" id="KW-0732">Signal</keyword>
<dbReference type="InterPro" id="IPR011990">
    <property type="entry name" value="TPR-like_helical_dom_sf"/>
</dbReference>
<evidence type="ECO:0000256" key="1">
    <source>
        <dbReference type="ARBA" id="ARBA00004442"/>
    </source>
</evidence>
<evidence type="ECO:0000256" key="4">
    <source>
        <dbReference type="ARBA" id="ARBA00023237"/>
    </source>
</evidence>
<dbReference type="GO" id="GO:0009279">
    <property type="term" value="C:cell outer membrane"/>
    <property type="evidence" value="ECO:0007669"/>
    <property type="project" value="UniProtKB-SubCell"/>
</dbReference>